<dbReference type="Proteomes" id="UP000737018">
    <property type="component" value="Unassembled WGS sequence"/>
</dbReference>
<evidence type="ECO:0000313" key="1">
    <source>
        <dbReference type="EMBL" id="KAF3964372.1"/>
    </source>
</evidence>
<comment type="caution">
    <text evidence="1">The sequence shown here is derived from an EMBL/GenBank/DDBJ whole genome shotgun (WGS) entry which is preliminary data.</text>
</comment>
<accession>A0A8J4R421</accession>
<organism evidence="1 2">
    <name type="scientific">Castanea mollissima</name>
    <name type="common">Chinese chestnut</name>
    <dbReference type="NCBI Taxonomy" id="60419"/>
    <lineage>
        <taxon>Eukaryota</taxon>
        <taxon>Viridiplantae</taxon>
        <taxon>Streptophyta</taxon>
        <taxon>Embryophyta</taxon>
        <taxon>Tracheophyta</taxon>
        <taxon>Spermatophyta</taxon>
        <taxon>Magnoliopsida</taxon>
        <taxon>eudicotyledons</taxon>
        <taxon>Gunneridae</taxon>
        <taxon>Pentapetalae</taxon>
        <taxon>rosids</taxon>
        <taxon>fabids</taxon>
        <taxon>Fagales</taxon>
        <taxon>Fagaceae</taxon>
        <taxon>Castanea</taxon>
    </lineage>
</organism>
<name>A0A8J4R421_9ROSI</name>
<evidence type="ECO:0000313" key="2">
    <source>
        <dbReference type="Proteomes" id="UP000737018"/>
    </source>
</evidence>
<protein>
    <submittedName>
        <fullName evidence="1">Uncharacterized protein</fullName>
    </submittedName>
</protein>
<keyword evidence="2" id="KW-1185">Reference proteome</keyword>
<sequence>MQASHHRHIPPKPLIVQMVVCSPRLSRKAECYEHKTKLLAIQQDFLCISHAHMNHIQPMWHDYKAEAAKGCQRFD</sequence>
<dbReference type="AlphaFoldDB" id="A0A8J4R421"/>
<dbReference type="EMBL" id="JRKL02001374">
    <property type="protein sequence ID" value="KAF3964372.1"/>
    <property type="molecule type" value="Genomic_DNA"/>
</dbReference>
<reference evidence="1" key="1">
    <citation type="submission" date="2020-03" db="EMBL/GenBank/DDBJ databases">
        <title>Castanea mollissima Vanexum genome sequencing.</title>
        <authorList>
            <person name="Staton M."/>
        </authorList>
    </citation>
    <scope>NUCLEOTIDE SEQUENCE</scope>
    <source>
        <tissue evidence="1">Leaf</tissue>
    </source>
</reference>
<proteinExistence type="predicted"/>
<gene>
    <name evidence="1" type="ORF">CMV_011324</name>
</gene>